<dbReference type="EMBL" id="DVMR01000051">
    <property type="protein sequence ID" value="HIU43953.1"/>
    <property type="molecule type" value="Genomic_DNA"/>
</dbReference>
<dbReference type="Gene3D" id="3.10.105.10">
    <property type="entry name" value="Dipeptide-binding Protein, Domain 3"/>
    <property type="match status" value="1"/>
</dbReference>
<dbReference type="AlphaFoldDB" id="A0A9D1IV51"/>
<dbReference type="Pfam" id="PF00496">
    <property type="entry name" value="SBP_bac_5"/>
    <property type="match status" value="1"/>
</dbReference>
<comment type="similarity">
    <text evidence="2">Belongs to the bacterial solute-binding protein 5 family.</text>
</comment>
<feature type="domain" description="Solute-binding protein family 5" evidence="5">
    <location>
        <begin position="39"/>
        <end position="384"/>
    </location>
</feature>
<dbReference type="PANTHER" id="PTHR30290">
    <property type="entry name" value="PERIPLASMIC BINDING COMPONENT OF ABC TRANSPORTER"/>
    <property type="match status" value="1"/>
</dbReference>
<dbReference type="PIRSF" id="PIRSF002741">
    <property type="entry name" value="MppA"/>
    <property type="match status" value="1"/>
</dbReference>
<dbReference type="GO" id="GO:0042597">
    <property type="term" value="C:periplasmic space"/>
    <property type="evidence" value="ECO:0007669"/>
    <property type="project" value="UniProtKB-ARBA"/>
</dbReference>
<evidence type="ECO:0000256" key="4">
    <source>
        <dbReference type="ARBA" id="ARBA00022729"/>
    </source>
</evidence>
<keyword evidence="3" id="KW-0813">Transport</keyword>
<dbReference type="InterPro" id="IPR030678">
    <property type="entry name" value="Peptide/Ni-bd"/>
</dbReference>
<evidence type="ECO:0000313" key="7">
    <source>
        <dbReference type="Proteomes" id="UP000824073"/>
    </source>
</evidence>
<organism evidence="6 7">
    <name type="scientific">Candidatus Ventrousia excrementavium</name>
    <dbReference type="NCBI Taxonomy" id="2840961"/>
    <lineage>
        <taxon>Bacteria</taxon>
        <taxon>Bacillati</taxon>
        <taxon>Bacillota</taxon>
        <taxon>Clostridia</taxon>
        <taxon>Eubacteriales</taxon>
        <taxon>Clostridiaceae</taxon>
        <taxon>Clostridiaceae incertae sedis</taxon>
        <taxon>Candidatus Ventrousia</taxon>
    </lineage>
</organism>
<dbReference type="InterPro" id="IPR000914">
    <property type="entry name" value="SBP_5_dom"/>
</dbReference>
<reference evidence="6" key="1">
    <citation type="submission" date="2020-10" db="EMBL/GenBank/DDBJ databases">
        <authorList>
            <person name="Gilroy R."/>
        </authorList>
    </citation>
    <scope>NUCLEOTIDE SEQUENCE</scope>
    <source>
        <strain evidence="6">CHK191-8634</strain>
    </source>
</reference>
<evidence type="ECO:0000259" key="5">
    <source>
        <dbReference type="Pfam" id="PF00496"/>
    </source>
</evidence>
<gene>
    <name evidence="6" type="ORF">IAB67_06625</name>
</gene>
<comment type="caution">
    <text evidence="6">The sequence shown here is derived from an EMBL/GenBank/DDBJ whole genome shotgun (WGS) entry which is preliminary data.</text>
</comment>
<comment type="subcellular location">
    <subcellularLocation>
        <location evidence="1">Cell envelope</location>
    </subcellularLocation>
</comment>
<dbReference type="GO" id="GO:1904680">
    <property type="term" value="F:peptide transmembrane transporter activity"/>
    <property type="evidence" value="ECO:0007669"/>
    <property type="project" value="TreeGrafter"/>
</dbReference>
<dbReference type="Gene3D" id="3.40.190.10">
    <property type="entry name" value="Periplasmic binding protein-like II"/>
    <property type="match status" value="1"/>
</dbReference>
<evidence type="ECO:0000256" key="1">
    <source>
        <dbReference type="ARBA" id="ARBA00004196"/>
    </source>
</evidence>
<dbReference type="CDD" id="cd00995">
    <property type="entry name" value="PBP2_NikA_DppA_OppA_like"/>
    <property type="match status" value="1"/>
</dbReference>
<dbReference type="GO" id="GO:0015833">
    <property type="term" value="P:peptide transport"/>
    <property type="evidence" value="ECO:0007669"/>
    <property type="project" value="TreeGrafter"/>
</dbReference>
<dbReference type="GO" id="GO:0043190">
    <property type="term" value="C:ATP-binding cassette (ABC) transporter complex"/>
    <property type="evidence" value="ECO:0007669"/>
    <property type="project" value="InterPro"/>
</dbReference>
<evidence type="ECO:0000256" key="3">
    <source>
        <dbReference type="ARBA" id="ARBA00022448"/>
    </source>
</evidence>
<dbReference type="InterPro" id="IPR039424">
    <property type="entry name" value="SBP_5"/>
</dbReference>
<proteinExistence type="inferred from homology"/>
<sequence length="463" mass="50310">MIDNYDPVDWSYAAQNNLFESVYSTLLKVSYNDDGTVEAVPDLAESWENKDDGAVWVFHLNPDAVFTNGEPVTAEDVKFSFEACAQSAYSAFKVGGVSSIEVRDDHTVAISTGEYDARAPWCWHQVAIVEADAYQADPEAYMDEQIGSGPYMLDSLDEATGNYTLVRNDAFYGTPANIATVNVRVIADNNSAVIALQNGEIDYMYMAGLQYDLVKDDENLETKQQPGYYGGWLLLNASVAPLDNQYLRQAIGYAINYEALAQLAYGGYVNENNPTVLFGTPVDPMPEGLNQYTYDPEKAQELVAQSGLETPIDIGDFYGGSGGRAELIQQNLAAVGITCQPVSLENFAMLEAYQKGNYSIGLMGGIGGGYMTAADQLSSMYMTGSAANLAHYSNPEVDELITTLNGTQDQAAYNELLAEILQIIIDDACSFNIGTGAYFSAYAKGLKVPTADTGLVRFAELSW</sequence>
<dbReference type="GO" id="GO:0030313">
    <property type="term" value="C:cell envelope"/>
    <property type="evidence" value="ECO:0007669"/>
    <property type="project" value="UniProtKB-SubCell"/>
</dbReference>
<evidence type="ECO:0000313" key="6">
    <source>
        <dbReference type="EMBL" id="HIU43953.1"/>
    </source>
</evidence>
<name>A0A9D1IV51_9CLOT</name>
<evidence type="ECO:0000256" key="2">
    <source>
        <dbReference type="ARBA" id="ARBA00005695"/>
    </source>
</evidence>
<reference evidence="6" key="2">
    <citation type="journal article" date="2021" name="PeerJ">
        <title>Extensive microbial diversity within the chicken gut microbiome revealed by metagenomics and culture.</title>
        <authorList>
            <person name="Gilroy R."/>
            <person name="Ravi A."/>
            <person name="Getino M."/>
            <person name="Pursley I."/>
            <person name="Horton D.L."/>
            <person name="Alikhan N.F."/>
            <person name="Baker D."/>
            <person name="Gharbi K."/>
            <person name="Hall N."/>
            <person name="Watson M."/>
            <person name="Adriaenssens E.M."/>
            <person name="Foster-Nyarko E."/>
            <person name="Jarju S."/>
            <person name="Secka A."/>
            <person name="Antonio M."/>
            <person name="Oren A."/>
            <person name="Chaudhuri R.R."/>
            <person name="La Ragione R."/>
            <person name="Hildebrand F."/>
            <person name="Pallen M.J."/>
        </authorList>
    </citation>
    <scope>NUCLEOTIDE SEQUENCE</scope>
    <source>
        <strain evidence="6">CHK191-8634</strain>
    </source>
</reference>
<dbReference type="Proteomes" id="UP000824073">
    <property type="component" value="Unassembled WGS sequence"/>
</dbReference>
<protein>
    <submittedName>
        <fullName evidence="6">ABC transporter substrate-binding protein</fullName>
    </submittedName>
</protein>
<dbReference type="SUPFAM" id="SSF53850">
    <property type="entry name" value="Periplasmic binding protein-like II"/>
    <property type="match status" value="1"/>
</dbReference>
<keyword evidence="4" id="KW-0732">Signal</keyword>
<accession>A0A9D1IV51</accession>
<dbReference type="PANTHER" id="PTHR30290:SF10">
    <property type="entry name" value="PERIPLASMIC OLIGOPEPTIDE-BINDING PROTEIN-RELATED"/>
    <property type="match status" value="1"/>
</dbReference>